<keyword evidence="2" id="KW-1133">Transmembrane helix</keyword>
<feature type="compositionally biased region" description="Polar residues" evidence="1">
    <location>
        <begin position="11"/>
        <end position="22"/>
    </location>
</feature>
<evidence type="ECO:0000313" key="4">
    <source>
        <dbReference type="Proteomes" id="UP000235672"/>
    </source>
</evidence>
<keyword evidence="2" id="KW-0812">Transmembrane</keyword>
<name>A0A2J6PM51_9HELO</name>
<feature type="transmembrane region" description="Helical" evidence="2">
    <location>
        <begin position="136"/>
        <end position="165"/>
    </location>
</feature>
<evidence type="ECO:0008006" key="5">
    <source>
        <dbReference type="Google" id="ProtNLM"/>
    </source>
</evidence>
<keyword evidence="4" id="KW-1185">Reference proteome</keyword>
<evidence type="ECO:0000256" key="1">
    <source>
        <dbReference type="SAM" id="MobiDB-lite"/>
    </source>
</evidence>
<reference evidence="3 4" key="1">
    <citation type="submission" date="2016-05" db="EMBL/GenBank/DDBJ databases">
        <title>A degradative enzymes factory behind the ericoid mycorrhizal symbiosis.</title>
        <authorList>
            <consortium name="DOE Joint Genome Institute"/>
            <person name="Martino E."/>
            <person name="Morin E."/>
            <person name="Grelet G."/>
            <person name="Kuo A."/>
            <person name="Kohler A."/>
            <person name="Daghino S."/>
            <person name="Barry K."/>
            <person name="Choi C."/>
            <person name="Cichocki N."/>
            <person name="Clum A."/>
            <person name="Copeland A."/>
            <person name="Hainaut M."/>
            <person name="Haridas S."/>
            <person name="Labutti K."/>
            <person name="Lindquist E."/>
            <person name="Lipzen A."/>
            <person name="Khouja H.-R."/>
            <person name="Murat C."/>
            <person name="Ohm R."/>
            <person name="Olson A."/>
            <person name="Spatafora J."/>
            <person name="Veneault-Fourrey C."/>
            <person name="Henrissat B."/>
            <person name="Grigoriev I."/>
            <person name="Martin F."/>
            <person name="Perotto S."/>
        </authorList>
    </citation>
    <scope>NUCLEOTIDE SEQUENCE [LARGE SCALE GENOMIC DNA]</scope>
    <source>
        <strain evidence="3 4">UAMH 7357</strain>
    </source>
</reference>
<dbReference type="OrthoDB" id="3499003at2759"/>
<dbReference type="Proteomes" id="UP000235672">
    <property type="component" value="Unassembled WGS sequence"/>
</dbReference>
<gene>
    <name evidence="3" type="ORF">NA56DRAFT_356902</name>
</gene>
<feature type="region of interest" description="Disordered" evidence="1">
    <location>
        <begin position="1"/>
        <end position="65"/>
    </location>
</feature>
<sequence>MEPFASIHLEPQSQPATKQASLTIITDDTNTKTKRASRASLEPPIPFSPSRISSEAPEVVPGQPLPEPFVYMNYDEARSKRASSEESEGAELKPWEVREKEMRKLVPTPQVVYDQLSESEVQISYQEKPIPRRRTFGLLTFVVCILVAFLIGGGIGGGVGGAIAAKEKSKLSMLQANPTTTASAGPATSTVIVDTAGCPLVNNSTYTSPSGTAFLKMCATEIEPASGQYIEISNSVQGSFNACLDSCASTTGCVGASWVIFSPTNPGRNSVCYLKNKTGVATAASAVGETVVSGFLASAVGM</sequence>
<accession>A0A2J6PM51</accession>
<proteinExistence type="predicted"/>
<dbReference type="STRING" id="1745343.A0A2J6PM51"/>
<evidence type="ECO:0000313" key="3">
    <source>
        <dbReference type="EMBL" id="PMD15079.1"/>
    </source>
</evidence>
<dbReference type="EMBL" id="KZ613516">
    <property type="protein sequence ID" value="PMD15079.1"/>
    <property type="molecule type" value="Genomic_DNA"/>
</dbReference>
<dbReference type="AlphaFoldDB" id="A0A2J6PM51"/>
<organism evidence="3 4">
    <name type="scientific">Hyaloscypha hepaticicola</name>
    <dbReference type="NCBI Taxonomy" id="2082293"/>
    <lineage>
        <taxon>Eukaryota</taxon>
        <taxon>Fungi</taxon>
        <taxon>Dikarya</taxon>
        <taxon>Ascomycota</taxon>
        <taxon>Pezizomycotina</taxon>
        <taxon>Leotiomycetes</taxon>
        <taxon>Helotiales</taxon>
        <taxon>Hyaloscyphaceae</taxon>
        <taxon>Hyaloscypha</taxon>
    </lineage>
</organism>
<dbReference type="Gene3D" id="3.50.4.10">
    <property type="entry name" value="Hepatocyte Growth Factor"/>
    <property type="match status" value="1"/>
</dbReference>
<evidence type="ECO:0000256" key="2">
    <source>
        <dbReference type="SAM" id="Phobius"/>
    </source>
</evidence>
<protein>
    <recommendedName>
        <fullName evidence="5">Apple domain-containing protein</fullName>
    </recommendedName>
</protein>
<keyword evidence="2" id="KW-0472">Membrane</keyword>